<dbReference type="Pfam" id="PF00856">
    <property type="entry name" value="SET"/>
    <property type="match status" value="1"/>
</dbReference>
<protein>
    <submittedName>
        <fullName evidence="2">SET domain-containing protein</fullName>
    </submittedName>
</protein>
<accession>A0A9P7VGW4</accession>
<dbReference type="CDD" id="cd20071">
    <property type="entry name" value="SET_SMYD"/>
    <property type="match status" value="1"/>
</dbReference>
<evidence type="ECO:0000313" key="3">
    <source>
        <dbReference type="Proteomes" id="UP000812287"/>
    </source>
</evidence>
<proteinExistence type="predicted"/>
<dbReference type="Gene3D" id="2.170.270.10">
    <property type="entry name" value="SET domain"/>
    <property type="match status" value="1"/>
</dbReference>
<feature type="domain" description="SET" evidence="1">
    <location>
        <begin position="29"/>
        <end position="183"/>
    </location>
</feature>
<keyword evidence="3" id="KW-1185">Reference proteome</keyword>
<dbReference type="InterPro" id="IPR053185">
    <property type="entry name" value="SET_domain_protein"/>
</dbReference>
<dbReference type="SMART" id="SM00317">
    <property type="entry name" value="SET"/>
    <property type="match status" value="1"/>
</dbReference>
<dbReference type="OrthoDB" id="265717at2759"/>
<sequence length="312" mass="35124">MVYIDNLAKVRELSTWRVWDEPTPPDNRDAIGFGLVEGKGIGMIARRKILAGELIIAERPVYAQRKTLPQCNAENAVNGIFHLSAVKDLNPTSREAISSLKNSKSGCHPLTGILQTNFLMLDITEEPDPDPANQFVGIFPLLSRANHDCTPNTHYFFNFSSFTGEFRPTRDIPEGAEVTISYTHVLAPRSARQAHLRSCYSFICSCAVCGLDAKKAEASDERRARIHQLVEELTPGSSVQRKPSYDKIKDCLKMVEKERLDVYRAQILFYGGTLLLQQGDVTHFLQWMRRAEEEYLRIEGEASPAYKAVMTT</sequence>
<organism evidence="2 3">
    <name type="scientific">Guyanagaster necrorhizus</name>
    <dbReference type="NCBI Taxonomy" id="856835"/>
    <lineage>
        <taxon>Eukaryota</taxon>
        <taxon>Fungi</taxon>
        <taxon>Dikarya</taxon>
        <taxon>Basidiomycota</taxon>
        <taxon>Agaricomycotina</taxon>
        <taxon>Agaricomycetes</taxon>
        <taxon>Agaricomycetidae</taxon>
        <taxon>Agaricales</taxon>
        <taxon>Marasmiineae</taxon>
        <taxon>Physalacriaceae</taxon>
        <taxon>Guyanagaster</taxon>
    </lineage>
</organism>
<dbReference type="InterPro" id="IPR011990">
    <property type="entry name" value="TPR-like_helical_dom_sf"/>
</dbReference>
<dbReference type="SUPFAM" id="SSF82199">
    <property type="entry name" value="SET domain"/>
    <property type="match status" value="1"/>
</dbReference>
<dbReference type="PANTHER" id="PTHR47332:SF4">
    <property type="entry name" value="SET DOMAIN-CONTAINING PROTEIN 5"/>
    <property type="match status" value="1"/>
</dbReference>
<dbReference type="EMBL" id="MU250585">
    <property type="protein sequence ID" value="KAG7439754.1"/>
    <property type="molecule type" value="Genomic_DNA"/>
</dbReference>
<dbReference type="InterPro" id="IPR046341">
    <property type="entry name" value="SET_dom_sf"/>
</dbReference>
<evidence type="ECO:0000313" key="2">
    <source>
        <dbReference type="EMBL" id="KAG7439754.1"/>
    </source>
</evidence>
<dbReference type="PROSITE" id="PS50280">
    <property type="entry name" value="SET"/>
    <property type="match status" value="1"/>
</dbReference>
<dbReference type="InterPro" id="IPR001214">
    <property type="entry name" value="SET_dom"/>
</dbReference>
<dbReference type="Gene3D" id="1.25.40.10">
    <property type="entry name" value="Tetratricopeptide repeat domain"/>
    <property type="match status" value="1"/>
</dbReference>
<reference evidence="2" key="1">
    <citation type="submission" date="2020-11" db="EMBL/GenBank/DDBJ databases">
        <title>Adaptations for nitrogen fixation in a non-lichenized fungal sporocarp promotes dispersal by wood-feeding termites.</title>
        <authorList>
            <consortium name="DOE Joint Genome Institute"/>
            <person name="Koch R.A."/>
            <person name="Yoon G."/>
            <person name="Arayal U."/>
            <person name="Lail K."/>
            <person name="Amirebrahimi M."/>
            <person name="Labutti K."/>
            <person name="Lipzen A."/>
            <person name="Riley R."/>
            <person name="Barry K."/>
            <person name="Henrissat B."/>
            <person name="Grigoriev I.V."/>
            <person name="Herr J.R."/>
            <person name="Aime M.C."/>
        </authorList>
    </citation>
    <scope>NUCLEOTIDE SEQUENCE</scope>
    <source>
        <strain evidence="2">MCA 3950</strain>
    </source>
</reference>
<dbReference type="GeneID" id="66111538"/>
<comment type="caution">
    <text evidence="2">The sequence shown here is derived from an EMBL/GenBank/DDBJ whole genome shotgun (WGS) entry which is preliminary data.</text>
</comment>
<dbReference type="Proteomes" id="UP000812287">
    <property type="component" value="Unassembled WGS sequence"/>
</dbReference>
<gene>
    <name evidence="2" type="ORF">BT62DRAFT_976646</name>
</gene>
<name>A0A9P7VGW4_9AGAR</name>
<dbReference type="PANTHER" id="PTHR47332">
    <property type="entry name" value="SET DOMAIN-CONTAINING PROTEIN 5"/>
    <property type="match status" value="1"/>
</dbReference>
<dbReference type="AlphaFoldDB" id="A0A9P7VGW4"/>
<evidence type="ECO:0000259" key="1">
    <source>
        <dbReference type="PROSITE" id="PS50280"/>
    </source>
</evidence>
<dbReference type="RefSeq" id="XP_043033254.1">
    <property type="nucleotide sequence ID" value="XM_043189241.1"/>
</dbReference>